<feature type="transmembrane region" description="Helical" evidence="9">
    <location>
        <begin position="284"/>
        <end position="311"/>
    </location>
</feature>
<evidence type="ECO:0000313" key="11">
    <source>
        <dbReference type="Proteomes" id="UP001595456"/>
    </source>
</evidence>
<keyword evidence="5 9" id="KW-0812">Transmembrane</keyword>
<evidence type="ECO:0000256" key="7">
    <source>
        <dbReference type="ARBA" id="ARBA00023136"/>
    </source>
</evidence>
<keyword evidence="7 9" id="KW-0472">Membrane</keyword>
<feature type="transmembrane region" description="Helical" evidence="9">
    <location>
        <begin position="239"/>
        <end position="264"/>
    </location>
</feature>
<reference evidence="11" key="1">
    <citation type="journal article" date="2019" name="Int. J. Syst. Evol. Microbiol.">
        <title>The Global Catalogue of Microorganisms (GCM) 10K type strain sequencing project: providing services to taxonomists for standard genome sequencing and annotation.</title>
        <authorList>
            <consortium name="The Broad Institute Genomics Platform"/>
            <consortium name="The Broad Institute Genome Sequencing Center for Infectious Disease"/>
            <person name="Wu L."/>
            <person name="Ma J."/>
        </authorList>
    </citation>
    <scope>NUCLEOTIDE SEQUENCE [LARGE SCALE GENOMIC DNA]</scope>
    <source>
        <strain evidence="11">KCTC 52607</strain>
    </source>
</reference>
<dbReference type="PANTHER" id="PTHR42770">
    <property type="entry name" value="AMINO ACID TRANSPORTER-RELATED"/>
    <property type="match status" value="1"/>
</dbReference>
<accession>A0ABV7E8B6</accession>
<feature type="transmembrane region" description="Helical" evidence="9">
    <location>
        <begin position="137"/>
        <end position="155"/>
    </location>
</feature>
<feature type="transmembrane region" description="Helical" evidence="9">
    <location>
        <begin position="205"/>
        <end position="227"/>
    </location>
</feature>
<feature type="transmembrane region" description="Helical" evidence="9">
    <location>
        <begin position="424"/>
        <end position="446"/>
    </location>
</feature>
<evidence type="ECO:0000256" key="9">
    <source>
        <dbReference type="SAM" id="Phobius"/>
    </source>
</evidence>
<keyword evidence="4" id="KW-1003">Cell membrane</keyword>
<evidence type="ECO:0000256" key="1">
    <source>
        <dbReference type="ARBA" id="ARBA00004651"/>
    </source>
</evidence>
<comment type="function">
    <text evidence="8">Major component of the acid-resistance (AR) system allowing enteric pathogens to survive the acidic environment in the stomach. Exchanges extracellular arginine for its intracellular decarboxylation product agmatine (Agm) thereby expelling intracellular protons. Probably undergoes several conformational states in order to translocate the substrate across the membrane; keeps the substrate accessible to only 1 side of the membrane at a time by opening and closing 3 membrane-internal gates.</text>
</comment>
<dbReference type="PIRSF" id="PIRSF006060">
    <property type="entry name" value="AA_transporter"/>
    <property type="match status" value="1"/>
</dbReference>
<feature type="transmembrane region" description="Helical" evidence="9">
    <location>
        <begin position="20"/>
        <end position="41"/>
    </location>
</feature>
<dbReference type="Gene3D" id="1.20.1740.10">
    <property type="entry name" value="Amino acid/polyamine transporter I"/>
    <property type="match status" value="1"/>
</dbReference>
<feature type="transmembrane region" description="Helical" evidence="9">
    <location>
        <begin position="337"/>
        <end position="358"/>
    </location>
</feature>
<evidence type="ECO:0000256" key="3">
    <source>
        <dbReference type="ARBA" id="ARBA00021069"/>
    </source>
</evidence>
<dbReference type="InterPro" id="IPR002293">
    <property type="entry name" value="AA/rel_permease1"/>
</dbReference>
<evidence type="ECO:0000256" key="6">
    <source>
        <dbReference type="ARBA" id="ARBA00022989"/>
    </source>
</evidence>
<protein>
    <recommendedName>
        <fullName evidence="3">Arginine/agmatine antiporter</fullName>
    </recommendedName>
</protein>
<gene>
    <name evidence="10" type="ORF">ACFODU_14300</name>
</gene>
<feature type="transmembrane region" description="Helical" evidence="9">
    <location>
        <begin position="167"/>
        <end position="185"/>
    </location>
</feature>
<comment type="similarity">
    <text evidence="2">Belongs to the amino acid-polyamine-organocation (APC) superfamily. Basic amino acid/polyamine antiporter (APA) (TC 2.A.3.2) family.</text>
</comment>
<dbReference type="InterPro" id="IPR050367">
    <property type="entry name" value="APC_superfamily"/>
</dbReference>
<evidence type="ECO:0000313" key="10">
    <source>
        <dbReference type="EMBL" id="MFC3098964.1"/>
    </source>
</evidence>
<keyword evidence="6 9" id="KW-1133">Transmembrane helix</keyword>
<name>A0ABV7E8B6_9SPHN</name>
<dbReference type="PANTHER" id="PTHR42770:SF18">
    <property type="entry name" value="ARGININE_AGMATINE ANTIPORTER"/>
    <property type="match status" value="1"/>
</dbReference>
<dbReference type="Pfam" id="PF13520">
    <property type="entry name" value="AA_permease_2"/>
    <property type="match status" value="1"/>
</dbReference>
<evidence type="ECO:0000256" key="8">
    <source>
        <dbReference type="ARBA" id="ARBA00045636"/>
    </source>
</evidence>
<feature type="transmembrane region" description="Helical" evidence="9">
    <location>
        <begin position="112"/>
        <end position="131"/>
    </location>
</feature>
<dbReference type="EMBL" id="JBHRST010000022">
    <property type="protein sequence ID" value="MFC3098964.1"/>
    <property type="molecule type" value="Genomic_DNA"/>
</dbReference>
<proteinExistence type="inferred from homology"/>
<dbReference type="RefSeq" id="WP_377923113.1">
    <property type="nucleotide sequence ID" value="NZ_JBHRST010000022.1"/>
</dbReference>
<evidence type="ECO:0000256" key="5">
    <source>
        <dbReference type="ARBA" id="ARBA00022692"/>
    </source>
</evidence>
<evidence type="ECO:0000256" key="4">
    <source>
        <dbReference type="ARBA" id="ARBA00022475"/>
    </source>
</evidence>
<comment type="caution">
    <text evidence="10">The sequence shown here is derived from an EMBL/GenBank/DDBJ whole genome shotgun (WGS) entry which is preliminary data.</text>
</comment>
<dbReference type="Proteomes" id="UP001595456">
    <property type="component" value="Unassembled WGS sequence"/>
</dbReference>
<feature type="transmembrane region" description="Helical" evidence="9">
    <location>
        <begin position="85"/>
        <end position="105"/>
    </location>
</feature>
<organism evidence="10 11">
    <name type="scientific">Alteraurantiacibacter palmitatis</name>
    <dbReference type="NCBI Taxonomy" id="2054628"/>
    <lineage>
        <taxon>Bacteria</taxon>
        <taxon>Pseudomonadati</taxon>
        <taxon>Pseudomonadota</taxon>
        <taxon>Alphaproteobacteria</taxon>
        <taxon>Sphingomonadales</taxon>
        <taxon>Erythrobacteraceae</taxon>
        <taxon>Alteraurantiacibacter</taxon>
    </lineage>
</organism>
<keyword evidence="11" id="KW-1185">Reference proteome</keyword>
<feature type="transmembrane region" description="Helical" evidence="9">
    <location>
        <begin position="401"/>
        <end position="418"/>
    </location>
</feature>
<feature type="transmembrane region" description="Helical" evidence="9">
    <location>
        <begin position="53"/>
        <end position="73"/>
    </location>
</feature>
<evidence type="ECO:0000256" key="2">
    <source>
        <dbReference type="ARBA" id="ARBA00008220"/>
    </source>
</evidence>
<comment type="subcellular location">
    <subcellularLocation>
        <location evidence="1">Cell membrane</location>
        <topology evidence="1">Multi-pass membrane protein</topology>
    </subcellularLocation>
</comment>
<sequence length="453" mass="46382">MVLPLSEAMPVAARTTAGKMGRWMAVSLVVGNMIGSGIFLLPAALAPLGWNSALGWVLTIAGGLCLAATFAWLARAMPVAGGPYAYSAAAFGPLTAFLVTWSYWISLWIGNAAIAVAGVSYLGAFVPGLAAMQGGDALAAVVMIWALTLLNLRGARSAGGFQLVTTLIKIVPLVLVLALAGMALGSGEASLPPLPGLGEAGGLQAGLVTAAATLTLWALLGLESATVPADSIADPERNVPFATLVGTAITGLLYLVTCSAIILLMPVEVVANSAAPFADFVARFWAPGPALAIAGFAAISCIGALNGWILVQAELPWAMARDGTFPRWFAATNSAGVPARALVVSSALMTVVMLLNFQSSAAEIFGFLLLIATCTSLFMYLVCMAAALVLRFNGSLASRRWLPPVAALAVLYSAWTIYGAGGEAVAWGLVLLALGLPAFYLFAALARGAADPR</sequence>
<feature type="transmembrane region" description="Helical" evidence="9">
    <location>
        <begin position="364"/>
        <end position="389"/>
    </location>
</feature>